<accession>D5EP15</accession>
<evidence type="ECO:0000256" key="1">
    <source>
        <dbReference type="SAM" id="MobiDB-lite"/>
    </source>
</evidence>
<sequence>MLNRLLLLLVLCSTAVAQVRVIDEVAIPYAGFLSKVDFDARFPGELLEEATLLKAGWYVVYQHEALNYHFGPITLESVGQDYERQLRGIVSDAVAQRPDLEGYSIDLKQAPFEAAQELADESPELEQPQEKSTEETEPAQPEPVEKPFSLWGWVKGLFGF</sequence>
<dbReference type="STRING" id="583355.Caka_2509"/>
<feature type="region of interest" description="Disordered" evidence="1">
    <location>
        <begin position="116"/>
        <end position="147"/>
    </location>
</feature>
<evidence type="ECO:0000313" key="3">
    <source>
        <dbReference type="EMBL" id="ADE55525.1"/>
    </source>
</evidence>
<dbReference type="EMBL" id="CP001998">
    <property type="protein sequence ID" value="ADE55525.1"/>
    <property type="molecule type" value="Genomic_DNA"/>
</dbReference>
<organism evidence="3 4">
    <name type="scientific">Coraliomargarita akajimensis (strain DSM 45221 / IAM 15411 / JCM 23193 / KCTC 12865 / 04OKA010-24)</name>
    <dbReference type="NCBI Taxonomy" id="583355"/>
    <lineage>
        <taxon>Bacteria</taxon>
        <taxon>Pseudomonadati</taxon>
        <taxon>Verrucomicrobiota</taxon>
        <taxon>Opitutia</taxon>
        <taxon>Puniceicoccales</taxon>
        <taxon>Coraliomargaritaceae</taxon>
        <taxon>Coraliomargarita</taxon>
    </lineage>
</organism>
<name>D5EP15_CORAD</name>
<reference evidence="3 4" key="1">
    <citation type="journal article" date="2010" name="Stand. Genomic Sci.">
        <title>Complete genome sequence of Coraliomargarita akajimensis type strain (04OKA010-24).</title>
        <authorList>
            <person name="Mavromatis K."/>
            <person name="Abt B."/>
            <person name="Brambilla E."/>
            <person name="Lapidus A."/>
            <person name="Copeland A."/>
            <person name="Deshpande S."/>
            <person name="Nolan M."/>
            <person name="Lucas S."/>
            <person name="Tice H."/>
            <person name="Cheng J.F."/>
            <person name="Han C."/>
            <person name="Detter J.C."/>
            <person name="Woyke T."/>
            <person name="Goodwin L."/>
            <person name="Pitluck S."/>
            <person name="Held B."/>
            <person name="Brettin T."/>
            <person name="Tapia R."/>
            <person name="Ivanova N."/>
            <person name="Mikhailova N."/>
            <person name="Pati A."/>
            <person name="Liolios K."/>
            <person name="Chen A."/>
            <person name="Palaniappan K."/>
            <person name="Land M."/>
            <person name="Hauser L."/>
            <person name="Chang Y.J."/>
            <person name="Jeffries C.D."/>
            <person name="Rohde M."/>
            <person name="Goker M."/>
            <person name="Bristow J."/>
            <person name="Eisen J.A."/>
            <person name="Markowitz V."/>
            <person name="Hugenholtz P."/>
            <person name="Klenk H.P."/>
            <person name="Kyrpides N.C."/>
        </authorList>
    </citation>
    <scope>NUCLEOTIDE SEQUENCE [LARGE SCALE GENOMIC DNA]</scope>
    <source>
        <strain evidence="4">DSM 45221 / IAM 15411 / JCM 23193 / KCTC 12865</strain>
    </source>
</reference>
<feature type="signal peptide" evidence="2">
    <location>
        <begin position="1"/>
        <end position="17"/>
    </location>
</feature>
<feature type="chain" id="PRO_5003070912" evidence="2">
    <location>
        <begin position="18"/>
        <end position="160"/>
    </location>
</feature>
<protein>
    <submittedName>
        <fullName evidence="3">Uncharacterized protein</fullName>
    </submittedName>
</protein>
<keyword evidence="4" id="KW-1185">Reference proteome</keyword>
<gene>
    <name evidence="3" type="ordered locus">Caka_2509</name>
</gene>
<proteinExistence type="predicted"/>
<dbReference type="KEGG" id="caa:Caka_2509"/>
<evidence type="ECO:0000313" key="4">
    <source>
        <dbReference type="Proteomes" id="UP000000925"/>
    </source>
</evidence>
<evidence type="ECO:0000256" key="2">
    <source>
        <dbReference type="SAM" id="SignalP"/>
    </source>
</evidence>
<keyword evidence="2" id="KW-0732">Signal</keyword>
<dbReference type="AlphaFoldDB" id="D5EP15"/>
<dbReference type="Proteomes" id="UP000000925">
    <property type="component" value="Chromosome"/>
</dbReference>
<dbReference type="HOGENOM" id="CLU_1649268_0_0_0"/>